<gene>
    <name evidence="12" type="ORF">E3Q01_01807</name>
    <name evidence="11" type="ORF">E3Q02_02966</name>
    <name evidence="10" type="ORF">E3Q10_01949</name>
    <name evidence="9" type="ORF">E3Q17_01978</name>
    <name evidence="8" type="ORF">E3Q22_02309</name>
</gene>
<evidence type="ECO:0000256" key="5">
    <source>
        <dbReference type="ARBA" id="ARBA00023136"/>
    </source>
</evidence>
<evidence type="ECO:0000313" key="10">
    <source>
        <dbReference type="EMBL" id="TIC30818.1"/>
    </source>
</evidence>
<evidence type="ECO:0000313" key="15">
    <source>
        <dbReference type="Proteomes" id="UP000309601"/>
    </source>
</evidence>
<keyword evidence="4 7" id="KW-1133">Transmembrane helix</keyword>
<dbReference type="Proteomes" id="UP000305647">
    <property type="component" value="Unassembled WGS sequence"/>
</dbReference>
<dbReference type="Proteomes" id="UP000310708">
    <property type="component" value="Unassembled WGS sequence"/>
</dbReference>
<evidence type="ECO:0000313" key="17">
    <source>
        <dbReference type="Proteomes" id="UP000310708"/>
    </source>
</evidence>
<comment type="caution">
    <text evidence="10">The sequence shown here is derived from an EMBL/GenBank/DDBJ whole genome shotgun (WGS) entry which is preliminary data.</text>
</comment>
<comment type="subcellular location">
    <subcellularLocation>
        <location evidence="1">Membrane</location>
        <topology evidence="1">Multi-pass membrane protein</topology>
    </subcellularLocation>
</comment>
<evidence type="ECO:0000256" key="3">
    <source>
        <dbReference type="ARBA" id="ARBA00022692"/>
    </source>
</evidence>
<evidence type="ECO:0000313" key="8">
    <source>
        <dbReference type="EMBL" id="TIB79740.1"/>
    </source>
</evidence>
<dbReference type="InterPro" id="IPR051645">
    <property type="entry name" value="PER33/POM33_regulator"/>
</dbReference>
<comment type="similarity">
    <text evidence="2">Belongs to the PER33/POM33 family.</text>
</comment>
<evidence type="ECO:0000256" key="6">
    <source>
        <dbReference type="SAM" id="MobiDB-lite"/>
    </source>
</evidence>
<evidence type="ECO:0000313" key="9">
    <source>
        <dbReference type="EMBL" id="TIC01059.1"/>
    </source>
</evidence>
<evidence type="ECO:0000256" key="4">
    <source>
        <dbReference type="ARBA" id="ARBA00022989"/>
    </source>
</evidence>
<dbReference type="EMBL" id="SPRW01000034">
    <property type="protein sequence ID" value="TIC63608.1"/>
    <property type="molecule type" value="Genomic_DNA"/>
</dbReference>
<dbReference type="EMBL" id="SPRO01000016">
    <property type="protein sequence ID" value="TIC30818.1"/>
    <property type="molecule type" value="Genomic_DNA"/>
</dbReference>
<feature type="transmembrane region" description="Helical" evidence="7">
    <location>
        <begin position="7"/>
        <end position="28"/>
    </location>
</feature>
<dbReference type="EMBL" id="SPRH01000019">
    <property type="protein sequence ID" value="TIC01059.1"/>
    <property type="molecule type" value="Genomic_DNA"/>
</dbReference>
<dbReference type="PANTHER" id="PTHR12703:SF4">
    <property type="entry name" value="TRANSMEMBRANE PROTEIN 33"/>
    <property type="match status" value="1"/>
</dbReference>
<evidence type="ECO:0000313" key="12">
    <source>
        <dbReference type="EMBL" id="TIC66151.1"/>
    </source>
</evidence>
<dbReference type="InterPro" id="IPR005344">
    <property type="entry name" value="TMEM33/Pom33"/>
</dbReference>
<dbReference type="GO" id="GO:0005783">
    <property type="term" value="C:endoplasmic reticulum"/>
    <property type="evidence" value="ECO:0007669"/>
    <property type="project" value="TreeGrafter"/>
</dbReference>
<feature type="compositionally biased region" description="Low complexity" evidence="6">
    <location>
        <begin position="45"/>
        <end position="62"/>
    </location>
</feature>
<feature type="transmembrane region" description="Helical" evidence="7">
    <location>
        <begin position="89"/>
        <end position="115"/>
    </location>
</feature>
<evidence type="ECO:0000313" key="16">
    <source>
        <dbReference type="Proteomes" id="UP000310685"/>
    </source>
</evidence>
<dbReference type="GO" id="GO:0016020">
    <property type="term" value="C:membrane"/>
    <property type="evidence" value="ECO:0007669"/>
    <property type="project" value="UniProtKB-SubCell"/>
</dbReference>
<accession>A0A4T0N7P7</accession>
<dbReference type="PANTHER" id="PTHR12703">
    <property type="entry name" value="TRANSMEMBRANE PROTEIN 33"/>
    <property type="match status" value="1"/>
</dbReference>
<protein>
    <submittedName>
        <fullName evidence="10">Uncharacterized protein</fullName>
    </submittedName>
</protein>
<organism evidence="10 13">
    <name type="scientific">Wallemia mellicola</name>
    <dbReference type="NCBI Taxonomy" id="1708541"/>
    <lineage>
        <taxon>Eukaryota</taxon>
        <taxon>Fungi</taxon>
        <taxon>Dikarya</taxon>
        <taxon>Basidiomycota</taxon>
        <taxon>Wallemiomycotina</taxon>
        <taxon>Wallemiomycetes</taxon>
        <taxon>Wallemiales</taxon>
        <taxon>Wallemiaceae</taxon>
        <taxon>Wallemia</taxon>
    </lineage>
</organism>
<proteinExistence type="inferred from homology"/>
<dbReference type="Pfam" id="PF03661">
    <property type="entry name" value="TMEM33_Pom33"/>
    <property type="match status" value="1"/>
</dbReference>
<evidence type="ECO:0000256" key="2">
    <source>
        <dbReference type="ARBA" id="ARBA00007322"/>
    </source>
</evidence>
<dbReference type="GO" id="GO:0071786">
    <property type="term" value="P:endoplasmic reticulum tubular network organization"/>
    <property type="evidence" value="ECO:0007669"/>
    <property type="project" value="TreeGrafter"/>
</dbReference>
<dbReference type="EMBL" id="SPRX01000018">
    <property type="protein sequence ID" value="TIC66151.1"/>
    <property type="molecule type" value="Genomic_DNA"/>
</dbReference>
<evidence type="ECO:0000313" key="11">
    <source>
        <dbReference type="EMBL" id="TIC63608.1"/>
    </source>
</evidence>
<evidence type="ECO:0000256" key="7">
    <source>
        <dbReference type="SAM" id="Phobius"/>
    </source>
</evidence>
<dbReference type="AlphaFoldDB" id="A0A4T0N7P7"/>
<dbReference type="Proteomes" id="UP000309601">
    <property type="component" value="Unassembled WGS sequence"/>
</dbReference>
<dbReference type="GO" id="GO:0061024">
    <property type="term" value="P:membrane organization"/>
    <property type="evidence" value="ECO:0007669"/>
    <property type="project" value="TreeGrafter"/>
</dbReference>
<feature type="region of interest" description="Disordered" evidence="6">
    <location>
        <begin position="42"/>
        <end position="62"/>
    </location>
</feature>
<dbReference type="Proteomes" id="UP000307169">
    <property type="component" value="Unassembled WGS sequence"/>
</dbReference>
<name>A0A4T0N7P7_9BASI</name>
<sequence>MLGEVNNLYIVTLIPYATFSLFHILSFVKNTAIPLVFPPPPQSNATSTDGSTPPSSSGAGPSIQKSIGSFVKANYAKAMKFVSYSEMVVFVRLFLGALITSFQNAISMPMFYALFLRSRYVFSPYTKNAFAHVGARIDGLVAPYPQASRIWIQVRGYLARAGGQVA</sequence>
<evidence type="ECO:0000313" key="13">
    <source>
        <dbReference type="Proteomes" id="UP000305647"/>
    </source>
</evidence>
<keyword evidence="3 7" id="KW-0812">Transmembrane</keyword>
<dbReference type="EMBL" id="SPRC01000021">
    <property type="protein sequence ID" value="TIB79740.1"/>
    <property type="molecule type" value="Genomic_DNA"/>
</dbReference>
<dbReference type="Proteomes" id="UP000310685">
    <property type="component" value="Unassembled WGS sequence"/>
</dbReference>
<evidence type="ECO:0000256" key="1">
    <source>
        <dbReference type="ARBA" id="ARBA00004141"/>
    </source>
</evidence>
<reference evidence="13 14" key="1">
    <citation type="submission" date="2019-03" db="EMBL/GenBank/DDBJ databases">
        <title>Sequencing 25 genomes of Wallemia mellicola.</title>
        <authorList>
            <person name="Gostincar C."/>
        </authorList>
    </citation>
    <scope>NUCLEOTIDE SEQUENCE [LARGE SCALE GENOMIC DNA]</scope>
    <source>
        <strain evidence="9 14">EXF-1262</strain>
        <strain evidence="11 15">EXF-1274</strain>
        <strain evidence="8 16">EXF-6152</strain>
        <strain evidence="12 17">EXF-757</strain>
        <strain evidence="10 13">EXF-8738</strain>
    </source>
</reference>
<evidence type="ECO:0000313" key="14">
    <source>
        <dbReference type="Proteomes" id="UP000307169"/>
    </source>
</evidence>
<keyword evidence="5 7" id="KW-0472">Membrane</keyword>